<organism evidence="3 4">
    <name type="scientific">Rubus argutus</name>
    <name type="common">Southern blackberry</name>
    <dbReference type="NCBI Taxonomy" id="59490"/>
    <lineage>
        <taxon>Eukaryota</taxon>
        <taxon>Viridiplantae</taxon>
        <taxon>Streptophyta</taxon>
        <taxon>Embryophyta</taxon>
        <taxon>Tracheophyta</taxon>
        <taxon>Spermatophyta</taxon>
        <taxon>Magnoliopsida</taxon>
        <taxon>eudicotyledons</taxon>
        <taxon>Gunneridae</taxon>
        <taxon>Pentapetalae</taxon>
        <taxon>rosids</taxon>
        <taxon>fabids</taxon>
        <taxon>Rosales</taxon>
        <taxon>Rosaceae</taxon>
        <taxon>Rosoideae</taxon>
        <taxon>Rosoideae incertae sedis</taxon>
        <taxon>Rubus</taxon>
    </lineage>
</organism>
<feature type="coiled-coil region" evidence="1">
    <location>
        <begin position="141"/>
        <end position="168"/>
    </location>
</feature>
<evidence type="ECO:0000259" key="2">
    <source>
        <dbReference type="PROSITE" id="PS50076"/>
    </source>
</evidence>
<dbReference type="EMBL" id="JBEDUW010000007">
    <property type="protein sequence ID" value="KAK9912704.1"/>
    <property type="molecule type" value="Genomic_DNA"/>
</dbReference>
<evidence type="ECO:0000313" key="3">
    <source>
        <dbReference type="EMBL" id="KAK9912704.1"/>
    </source>
</evidence>
<dbReference type="Proteomes" id="UP001457282">
    <property type="component" value="Unassembled WGS sequence"/>
</dbReference>
<protein>
    <recommendedName>
        <fullName evidence="2">J domain-containing protein</fullName>
    </recommendedName>
</protein>
<dbReference type="Pfam" id="PF00226">
    <property type="entry name" value="DnaJ"/>
    <property type="match status" value="1"/>
</dbReference>
<name>A0AAW1VZ66_RUBAR</name>
<dbReference type="AlphaFoldDB" id="A0AAW1VZ66"/>
<accession>A0AAW1VZ66</accession>
<sequence>MASTISKNKKNHEAAVKALDVAESYFNHHNLDSAIKEALQAKKLDPKLPNVDNFITAYKIHRAVSTRKSWYVVLGIPECTDSKAINKKYKELALVVHPDKNGSAAADGAFRHVKAALDFLSDPAKKKAYDLSLRATDRVRAAAAARKAAEAKNAAAAAVKEAEAAAARNEINARKRPRSGEPMSALEYDISLLLKYSSKHMARKFYVC</sequence>
<gene>
    <name evidence="3" type="ORF">M0R45_036554</name>
</gene>
<dbReference type="InterPro" id="IPR001623">
    <property type="entry name" value="DnaJ_domain"/>
</dbReference>
<dbReference type="PANTHER" id="PTHR44137:SF57">
    <property type="entry name" value="CHAPERONE DNAJ-DOMAIN PROTEIN"/>
    <property type="match status" value="1"/>
</dbReference>
<evidence type="ECO:0000313" key="4">
    <source>
        <dbReference type="Proteomes" id="UP001457282"/>
    </source>
</evidence>
<dbReference type="PROSITE" id="PS50076">
    <property type="entry name" value="DNAJ_2"/>
    <property type="match status" value="1"/>
</dbReference>
<proteinExistence type="predicted"/>
<keyword evidence="4" id="KW-1185">Reference proteome</keyword>
<dbReference type="SUPFAM" id="SSF46565">
    <property type="entry name" value="Chaperone J-domain"/>
    <property type="match status" value="1"/>
</dbReference>
<dbReference type="SMART" id="SM00271">
    <property type="entry name" value="DnaJ"/>
    <property type="match status" value="1"/>
</dbReference>
<dbReference type="CDD" id="cd06257">
    <property type="entry name" value="DnaJ"/>
    <property type="match status" value="1"/>
</dbReference>
<dbReference type="Gene3D" id="1.10.287.110">
    <property type="entry name" value="DnaJ domain"/>
    <property type="match status" value="1"/>
</dbReference>
<comment type="caution">
    <text evidence="3">The sequence shown here is derived from an EMBL/GenBank/DDBJ whole genome shotgun (WGS) entry which is preliminary data.</text>
</comment>
<feature type="domain" description="J" evidence="2">
    <location>
        <begin position="69"/>
        <end position="133"/>
    </location>
</feature>
<dbReference type="InterPro" id="IPR036869">
    <property type="entry name" value="J_dom_sf"/>
</dbReference>
<reference evidence="3 4" key="1">
    <citation type="journal article" date="2023" name="G3 (Bethesda)">
        <title>A chromosome-length genome assembly and annotation of blackberry (Rubus argutus, cv. 'Hillquist').</title>
        <authorList>
            <person name="Bruna T."/>
            <person name="Aryal R."/>
            <person name="Dudchenko O."/>
            <person name="Sargent D.J."/>
            <person name="Mead D."/>
            <person name="Buti M."/>
            <person name="Cavallini A."/>
            <person name="Hytonen T."/>
            <person name="Andres J."/>
            <person name="Pham M."/>
            <person name="Weisz D."/>
            <person name="Mascagni F."/>
            <person name="Usai G."/>
            <person name="Natali L."/>
            <person name="Bassil N."/>
            <person name="Fernandez G.E."/>
            <person name="Lomsadze A."/>
            <person name="Armour M."/>
            <person name="Olukolu B."/>
            <person name="Poorten T."/>
            <person name="Britton C."/>
            <person name="Davik J."/>
            <person name="Ashrafi H."/>
            <person name="Aiden E.L."/>
            <person name="Borodovsky M."/>
            <person name="Worthington M."/>
        </authorList>
    </citation>
    <scope>NUCLEOTIDE SEQUENCE [LARGE SCALE GENOMIC DNA]</scope>
    <source>
        <strain evidence="3">PI 553951</strain>
    </source>
</reference>
<dbReference type="PANTHER" id="PTHR44137">
    <property type="entry name" value="BNAC03G44070D PROTEIN"/>
    <property type="match status" value="1"/>
</dbReference>
<dbReference type="PRINTS" id="PR00625">
    <property type="entry name" value="JDOMAIN"/>
</dbReference>
<keyword evidence="1" id="KW-0175">Coiled coil</keyword>
<evidence type="ECO:0000256" key="1">
    <source>
        <dbReference type="SAM" id="Coils"/>
    </source>
</evidence>